<feature type="region of interest" description="Disordered" evidence="1">
    <location>
        <begin position="174"/>
        <end position="208"/>
    </location>
</feature>
<dbReference type="PANTHER" id="PTHR38479:SF2">
    <property type="entry name" value="WINGED HELIX DNA-BINDING DOMAIN-CONTAINING PROTEIN"/>
    <property type="match status" value="1"/>
</dbReference>
<evidence type="ECO:0008006" key="4">
    <source>
        <dbReference type="Google" id="ProtNLM"/>
    </source>
</evidence>
<dbReference type="PANTHER" id="PTHR38479">
    <property type="entry name" value="LMO0824 PROTEIN"/>
    <property type="match status" value="1"/>
</dbReference>
<dbReference type="Proteomes" id="UP001165041">
    <property type="component" value="Unassembled WGS sequence"/>
</dbReference>
<gene>
    <name evidence="2" type="ORF">Kpho02_51100</name>
</gene>
<dbReference type="Pfam" id="PF06224">
    <property type="entry name" value="AlkZ-like"/>
    <property type="match status" value="1"/>
</dbReference>
<dbReference type="InterPro" id="IPR009351">
    <property type="entry name" value="AlkZ-like"/>
</dbReference>
<dbReference type="EMBL" id="BSSA01000020">
    <property type="protein sequence ID" value="GLW72811.1"/>
    <property type="molecule type" value="Genomic_DNA"/>
</dbReference>
<evidence type="ECO:0000313" key="3">
    <source>
        <dbReference type="Proteomes" id="UP001165041"/>
    </source>
</evidence>
<accession>A0A9W6V2M1</accession>
<evidence type="ECO:0000256" key="1">
    <source>
        <dbReference type="SAM" id="MobiDB-lite"/>
    </source>
</evidence>
<evidence type="ECO:0000313" key="2">
    <source>
        <dbReference type="EMBL" id="GLW72811.1"/>
    </source>
</evidence>
<reference evidence="2" key="1">
    <citation type="submission" date="2023-02" db="EMBL/GenBank/DDBJ databases">
        <title>Kitasatospora phosalacinea NBRC 14627.</title>
        <authorList>
            <person name="Ichikawa N."/>
            <person name="Sato H."/>
            <person name="Tonouchi N."/>
        </authorList>
    </citation>
    <scope>NUCLEOTIDE SEQUENCE</scope>
    <source>
        <strain evidence="2">NBRC 14627</strain>
    </source>
</reference>
<dbReference type="RefSeq" id="WP_285738489.1">
    <property type="nucleotide sequence ID" value="NZ_BSSA01000020.1"/>
</dbReference>
<sequence>MNDVLPVRTLNRTLLERQFLTARTERPVLEVVEHLVALQGQEPNWPYLGLWTRVAGFRREELAALLADGRVVRSASLRSTQHLSGGPDFERWRPLLQPVLDRTSRARYFAPATDGLDLDELAATGRELLAGRTLSRQTLAAELAARYPGRDGKLLAGAVQLRVPVLQGPDSAAWGGWGTRPNTSLTLAGQRADEPRTDGRSAGGRSAGGLSVGGLSAGAAVLRYLAAFGPAGVQDFRAWSGLTRMRPVFEELRPRLRVYRDERGTELFDLPDAALADPARPVPVRFLPAYDNLLLGHADRTRVLADRDRPRVMPGSARVRPTFLLDGFVAGTWAVAGPELLVSPFRPLTDGEAGEVAAEAGRLAAFLGPGQRVVLGTAD</sequence>
<dbReference type="AlphaFoldDB" id="A0A9W6V2M1"/>
<proteinExistence type="predicted"/>
<protein>
    <recommendedName>
        <fullName evidence="4">Winged helix DNA-binding domain-containing protein</fullName>
    </recommendedName>
</protein>
<name>A0A9W6V2M1_9ACTN</name>
<organism evidence="2 3">
    <name type="scientific">Kitasatospora phosalacinea</name>
    <dbReference type="NCBI Taxonomy" id="2065"/>
    <lineage>
        <taxon>Bacteria</taxon>
        <taxon>Bacillati</taxon>
        <taxon>Actinomycetota</taxon>
        <taxon>Actinomycetes</taxon>
        <taxon>Kitasatosporales</taxon>
        <taxon>Streptomycetaceae</taxon>
        <taxon>Kitasatospora</taxon>
    </lineage>
</organism>
<comment type="caution">
    <text evidence="2">The sequence shown here is derived from an EMBL/GenBank/DDBJ whole genome shotgun (WGS) entry which is preliminary data.</text>
</comment>